<comment type="similarity">
    <text evidence="2">Belongs to the fimbrial protein family.</text>
</comment>
<accession>A0A3M3WBV2</accession>
<dbReference type="EMBL" id="RBQF01000057">
    <property type="protein sequence ID" value="RMP13591.1"/>
    <property type="molecule type" value="Genomic_DNA"/>
</dbReference>
<dbReference type="InterPro" id="IPR008966">
    <property type="entry name" value="Adhesion_dom_sf"/>
</dbReference>
<evidence type="ECO:0000256" key="3">
    <source>
        <dbReference type="ARBA" id="ARBA00022729"/>
    </source>
</evidence>
<keyword evidence="4" id="KW-0281">Fimbrium</keyword>
<evidence type="ECO:0000256" key="2">
    <source>
        <dbReference type="ARBA" id="ARBA00006671"/>
    </source>
</evidence>
<keyword evidence="3 5" id="KW-0732">Signal</keyword>
<evidence type="ECO:0000313" key="7">
    <source>
        <dbReference type="EMBL" id="RMP13591.1"/>
    </source>
</evidence>
<evidence type="ECO:0000256" key="1">
    <source>
        <dbReference type="ARBA" id="ARBA00004561"/>
    </source>
</evidence>
<dbReference type="InterPro" id="IPR050263">
    <property type="entry name" value="Bact_Fimbrial_Adh_Pro"/>
</dbReference>
<dbReference type="RefSeq" id="WP_064052315.1">
    <property type="nucleotide sequence ID" value="NZ_RBPW01000256.1"/>
</dbReference>
<dbReference type="GO" id="GO:0043709">
    <property type="term" value="P:cell adhesion involved in single-species biofilm formation"/>
    <property type="evidence" value="ECO:0007669"/>
    <property type="project" value="TreeGrafter"/>
</dbReference>
<evidence type="ECO:0000313" key="8">
    <source>
        <dbReference type="Proteomes" id="UP000276587"/>
    </source>
</evidence>
<feature type="domain" description="Fimbrial-type adhesion" evidence="6">
    <location>
        <begin position="27"/>
        <end position="161"/>
    </location>
</feature>
<dbReference type="Proteomes" id="UP000276587">
    <property type="component" value="Unassembled WGS sequence"/>
</dbReference>
<dbReference type="InterPro" id="IPR000259">
    <property type="entry name" value="Adhesion_dom_fimbrial"/>
</dbReference>
<evidence type="ECO:0000259" key="6">
    <source>
        <dbReference type="Pfam" id="PF00419"/>
    </source>
</evidence>
<dbReference type="SUPFAM" id="SSF49401">
    <property type="entry name" value="Bacterial adhesins"/>
    <property type="match status" value="1"/>
</dbReference>
<protein>
    <recommendedName>
        <fullName evidence="6">Fimbrial-type adhesion domain-containing protein</fullName>
    </recommendedName>
</protein>
<feature type="chain" id="PRO_5018131542" description="Fimbrial-type adhesion domain-containing protein" evidence="5">
    <location>
        <begin position="20"/>
        <end position="162"/>
    </location>
</feature>
<evidence type="ECO:0000256" key="4">
    <source>
        <dbReference type="ARBA" id="ARBA00023263"/>
    </source>
</evidence>
<gene>
    <name evidence="7" type="ORF">ALQ29_04734</name>
</gene>
<organism evidence="7 8">
    <name type="scientific">Pseudomonas marginalis pv. marginalis</name>
    <dbReference type="NCBI Taxonomy" id="97473"/>
    <lineage>
        <taxon>Bacteria</taxon>
        <taxon>Pseudomonadati</taxon>
        <taxon>Pseudomonadota</taxon>
        <taxon>Gammaproteobacteria</taxon>
        <taxon>Pseudomonadales</taxon>
        <taxon>Pseudomonadaceae</taxon>
        <taxon>Pseudomonas</taxon>
    </lineage>
</organism>
<dbReference type="InterPro" id="IPR036937">
    <property type="entry name" value="Adhesion_dom_fimbrial_sf"/>
</dbReference>
<reference evidence="7 8" key="1">
    <citation type="submission" date="2018-08" db="EMBL/GenBank/DDBJ databases">
        <title>Recombination of ecologically and evolutionarily significant loci maintains genetic cohesion in the Pseudomonas syringae species complex.</title>
        <authorList>
            <person name="Dillon M."/>
            <person name="Thakur S."/>
            <person name="Almeida R.N.D."/>
            <person name="Weir B.S."/>
            <person name="Guttman D.S."/>
        </authorList>
    </citation>
    <scope>NUCLEOTIDE SEQUENCE [LARGE SCALE GENOMIC DNA]</scope>
    <source>
        <strain evidence="7 8">ICMP 3555</strain>
    </source>
</reference>
<dbReference type="PANTHER" id="PTHR33420:SF3">
    <property type="entry name" value="FIMBRIAL SUBUNIT ELFA"/>
    <property type="match status" value="1"/>
</dbReference>
<evidence type="ECO:0000256" key="5">
    <source>
        <dbReference type="SAM" id="SignalP"/>
    </source>
</evidence>
<sequence>MNRLLWILLAMTGAAAAQAADQTKVDVTGKLIAPPCSARFPSTQQVDLGNVNLNQLADASASVTDVPLVFDCQPNSQVSLTLTAGVGSVDSHTLLTSRPALGLQLGLLNKGVKADFSLGETGTWPVTDGPLELTLRVKPVSVGELPDAGSYSAMLLMHITYR</sequence>
<feature type="signal peptide" evidence="5">
    <location>
        <begin position="1"/>
        <end position="19"/>
    </location>
</feature>
<dbReference type="Pfam" id="PF00419">
    <property type="entry name" value="Fimbrial"/>
    <property type="match status" value="1"/>
</dbReference>
<dbReference type="Gene3D" id="2.60.40.1090">
    <property type="entry name" value="Fimbrial-type adhesion domain"/>
    <property type="match status" value="1"/>
</dbReference>
<keyword evidence="8" id="KW-1185">Reference proteome</keyword>
<proteinExistence type="inferred from homology"/>
<name>A0A3M3WBV2_PSEMA</name>
<dbReference type="PANTHER" id="PTHR33420">
    <property type="entry name" value="FIMBRIAL SUBUNIT ELFA-RELATED"/>
    <property type="match status" value="1"/>
</dbReference>
<dbReference type="AlphaFoldDB" id="A0A3M3WBV2"/>
<dbReference type="GO" id="GO:0009289">
    <property type="term" value="C:pilus"/>
    <property type="evidence" value="ECO:0007669"/>
    <property type="project" value="UniProtKB-SubCell"/>
</dbReference>
<comment type="subcellular location">
    <subcellularLocation>
        <location evidence="1">Fimbrium</location>
    </subcellularLocation>
</comment>
<comment type="caution">
    <text evidence="7">The sequence shown here is derived from an EMBL/GenBank/DDBJ whole genome shotgun (WGS) entry which is preliminary data.</text>
</comment>